<dbReference type="GO" id="GO:0003955">
    <property type="term" value="F:NAD(P)H dehydrogenase (quinone) activity"/>
    <property type="evidence" value="ECO:0007669"/>
    <property type="project" value="TreeGrafter"/>
</dbReference>
<reference evidence="4" key="1">
    <citation type="submission" date="2021-09" db="EMBL/GenBank/DDBJ databases">
        <authorList>
            <person name="Smyrli M."/>
        </authorList>
    </citation>
    <scope>NUCLEOTIDE SEQUENCE</scope>
    <source>
        <strain evidence="4">LAR25</strain>
    </source>
</reference>
<keyword evidence="2" id="KW-0560">Oxidoreductase</keyword>
<dbReference type="RefSeq" id="WP_274640176.1">
    <property type="nucleotide sequence ID" value="NZ_JAIWJY010000005.1"/>
</dbReference>
<sequence>MKKILIINGQPDKESFNYALSEAYKTGAKKSTAEVQEINIRELNFNPNLQFGYRKRTELEPDLLEAQEKIKWADHLVLVYPIWWGSVPAIMKGFLDRVLLPGFAFKKREKSLWWDKCFTGKTARIICTLDQPAWYYKWFYRSPSHNAMKKLTLNYIGIKKVRITTIGPIRLSKEKFRAKWLKKVATLGKMNK</sequence>
<dbReference type="GO" id="GO:0005829">
    <property type="term" value="C:cytosol"/>
    <property type="evidence" value="ECO:0007669"/>
    <property type="project" value="TreeGrafter"/>
</dbReference>
<organism evidence="4 5">
    <name type="scientific">Tenacibaculum larymnensis</name>
    <dbReference type="NCBI Taxonomy" id="2878201"/>
    <lineage>
        <taxon>Bacteria</taxon>
        <taxon>Pseudomonadati</taxon>
        <taxon>Bacteroidota</taxon>
        <taxon>Flavobacteriia</taxon>
        <taxon>Flavobacteriales</taxon>
        <taxon>Flavobacteriaceae</taxon>
        <taxon>Tenacibaculum</taxon>
    </lineage>
</organism>
<gene>
    <name evidence="4" type="ORF">LCI24_09545</name>
</gene>
<evidence type="ECO:0000313" key="4">
    <source>
        <dbReference type="EMBL" id="MDE1207040.1"/>
    </source>
</evidence>
<dbReference type="SUPFAM" id="SSF52218">
    <property type="entry name" value="Flavoproteins"/>
    <property type="match status" value="1"/>
</dbReference>
<dbReference type="Gene3D" id="3.40.50.360">
    <property type="match status" value="1"/>
</dbReference>
<accession>A0A9X4IPQ5</accession>
<dbReference type="InterPro" id="IPR051545">
    <property type="entry name" value="NAD(P)H_dehydrogenase_qn"/>
</dbReference>
<dbReference type="InterPro" id="IPR029039">
    <property type="entry name" value="Flavoprotein-like_sf"/>
</dbReference>
<dbReference type="AlphaFoldDB" id="A0A9X4IPQ5"/>
<comment type="similarity">
    <text evidence="1">Belongs to the NAD(P)H dehydrogenase (quinone) family.</text>
</comment>
<protein>
    <submittedName>
        <fullName evidence="4">NAD(P)H-dependent oxidoreductase</fullName>
    </submittedName>
</protein>
<evidence type="ECO:0000256" key="2">
    <source>
        <dbReference type="ARBA" id="ARBA00023002"/>
    </source>
</evidence>
<comment type="caution">
    <text evidence="4">The sequence shown here is derived from an EMBL/GenBank/DDBJ whole genome shotgun (WGS) entry which is preliminary data.</text>
</comment>
<evidence type="ECO:0000256" key="1">
    <source>
        <dbReference type="ARBA" id="ARBA00006252"/>
    </source>
</evidence>
<dbReference type="PANTHER" id="PTHR10204">
    <property type="entry name" value="NAD P H OXIDOREDUCTASE-RELATED"/>
    <property type="match status" value="1"/>
</dbReference>
<dbReference type="PANTHER" id="PTHR10204:SF34">
    <property type="entry name" value="NAD(P)H DEHYDROGENASE [QUINONE] 1 ISOFORM 1"/>
    <property type="match status" value="1"/>
</dbReference>
<keyword evidence="5" id="KW-1185">Reference proteome</keyword>
<evidence type="ECO:0000259" key="3">
    <source>
        <dbReference type="Pfam" id="PF02525"/>
    </source>
</evidence>
<proteinExistence type="inferred from homology"/>
<feature type="domain" description="Flavodoxin-like fold" evidence="3">
    <location>
        <begin position="2"/>
        <end position="175"/>
    </location>
</feature>
<dbReference type="Proteomes" id="UP001149303">
    <property type="component" value="Unassembled WGS sequence"/>
</dbReference>
<dbReference type="EMBL" id="JAIWJY010000005">
    <property type="protein sequence ID" value="MDE1207040.1"/>
    <property type="molecule type" value="Genomic_DNA"/>
</dbReference>
<evidence type="ECO:0000313" key="5">
    <source>
        <dbReference type="Proteomes" id="UP001149303"/>
    </source>
</evidence>
<name>A0A9X4IPQ5_9FLAO</name>
<dbReference type="Pfam" id="PF02525">
    <property type="entry name" value="Flavodoxin_2"/>
    <property type="match status" value="1"/>
</dbReference>
<dbReference type="InterPro" id="IPR003680">
    <property type="entry name" value="Flavodoxin_fold"/>
</dbReference>